<proteinExistence type="inferred from homology"/>
<accession>A0A0R1W0V8</accession>
<feature type="compositionally biased region" description="Basic and acidic residues" evidence="2">
    <location>
        <begin position="1"/>
        <end position="21"/>
    </location>
</feature>
<evidence type="ECO:0000259" key="4">
    <source>
        <dbReference type="Pfam" id="PF03816"/>
    </source>
</evidence>
<sequence length="376" mass="41153">MSEHARTDRLQHQEAKGEEPGSQKPLKPIKQRTKKKKPILKIILLVLAAVLLVGAAYGVHLLQQTRNAIDKTYSSVDKAKEAKVSKVVVAKDPISILLLGTDTGAFGRKDVNGNSDTIIVATINPKTKRTTLTSVPRDTMGQIVGTTNYDFEKINSANLRGGPKMALNSVSKLLNVPLTNYVSINMGGLQQIVDAVGGVDVDVTFAFSYGGSTFTKGKMHLNGQQALNYARMRYTDPRGDYGRQERQRDIIESIIKSAASTGTLANFQKLLDSISNNVRTNLTFDQMVAIFKGYRGAAKTVESDHVQGIGAYWGKAAVQIAATTELQRVSDKIRTELGLEKETVNNETTRQNQLNATNGFNFKNPTTIQNFEVHAN</sequence>
<evidence type="ECO:0000313" key="5">
    <source>
        <dbReference type="EMBL" id="KRM09755.1"/>
    </source>
</evidence>
<name>A0A0R1W0V8_9LACO</name>
<keyword evidence="3" id="KW-0812">Transmembrane</keyword>
<organism evidence="5 6">
    <name type="scientific">Lapidilactobacillus concavus DSM 17758</name>
    <dbReference type="NCBI Taxonomy" id="1423735"/>
    <lineage>
        <taxon>Bacteria</taxon>
        <taxon>Bacillati</taxon>
        <taxon>Bacillota</taxon>
        <taxon>Bacilli</taxon>
        <taxon>Lactobacillales</taxon>
        <taxon>Lactobacillaceae</taxon>
        <taxon>Lapidilactobacillus</taxon>
    </lineage>
</organism>
<gene>
    <name evidence="5" type="ORF">FC15_GL001588</name>
</gene>
<keyword evidence="3" id="KW-1133">Transmembrane helix</keyword>
<reference evidence="5 6" key="1">
    <citation type="journal article" date="2015" name="Genome Announc.">
        <title>Expanding the biotechnology potential of lactobacilli through comparative genomics of 213 strains and associated genera.</title>
        <authorList>
            <person name="Sun Z."/>
            <person name="Harris H.M."/>
            <person name="McCann A."/>
            <person name="Guo C."/>
            <person name="Argimon S."/>
            <person name="Zhang W."/>
            <person name="Yang X."/>
            <person name="Jeffery I.B."/>
            <person name="Cooney J.C."/>
            <person name="Kagawa T.F."/>
            <person name="Liu W."/>
            <person name="Song Y."/>
            <person name="Salvetti E."/>
            <person name="Wrobel A."/>
            <person name="Rasinkangas P."/>
            <person name="Parkhill J."/>
            <person name="Rea M.C."/>
            <person name="O'Sullivan O."/>
            <person name="Ritari J."/>
            <person name="Douillard F.P."/>
            <person name="Paul Ross R."/>
            <person name="Yang R."/>
            <person name="Briner A.E."/>
            <person name="Felis G.E."/>
            <person name="de Vos W.M."/>
            <person name="Barrangou R."/>
            <person name="Klaenhammer T.R."/>
            <person name="Caufield P.W."/>
            <person name="Cui Y."/>
            <person name="Zhang H."/>
            <person name="O'Toole P.W."/>
        </authorList>
    </citation>
    <scope>NUCLEOTIDE SEQUENCE [LARGE SCALE GENOMIC DNA]</scope>
    <source>
        <strain evidence="5 6">DSM 17758</strain>
    </source>
</reference>
<dbReference type="InterPro" id="IPR050922">
    <property type="entry name" value="LytR/CpsA/Psr_CW_biosynth"/>
</dbReference>
<dbReference type="Proteomes" id="UP000051315">
    <property type="component" value="Unassembled WGS sequence"/>
</dbReference>
<dbReference type="STRING" id="1423735.FC15_GL001588"/>
<dbReference type="Pfam" id="PF03816">
    <property type="entry name" value="LytR_cpsA_psr"/>
    <property type="match status" value="1"/>
</dbReference>
<dbReference type="RefSeq" id="WP_083479109.1">
    <property type="nucleotide sequence ID" value="NZ_AZFX01000045.1"/>
</dbReference>
<dbReference type="EMBL" id="AZFX01000045">
    <property type="protein sequence ID" value="KRM09755.1"/>
    <property type="molecule type" value="Genomic_DNA"/>
</dbReference>
<dbReference type="PATRIC" id="fig|1423735.3.peg.1647"/>
<evidence type="ECO:0000256" key="2">
    <source>
        <dbReference type="SAM" id="MobiDB-lite"/>
    </source>
</evidence>
<dbReference type="OrthoDB" id="27330at2"/>
<feature type="domain" description="Cell envelope-related transcriptional attenuator" evidence="4">
    <location>
        <begin position="114"/>
        <end position="259"/>
    </location>
</feature>
<feature type="region of interest" description="Disordered" evidence="2">
    <location>
        <begin position="1"/>
        <end position="32"/>
    </location>
</feature>
<feature type="transmembrane region" description="Helical" evidence="3">
    <location>
        <begin position="39"/>
        <end position="59"/>
    </location>
</feature>
<comment type="caution">
    <text evidence="5">The sequence shown here is derived from an EMBL/GenBank/DDBJ whole genome shotgun (WGS) entry which is preliminary data.</text>
</comment>
<dbReference type="PANTHER" id="PTHR33392:SF6">
    <property type="entry name" value="POLYISOPRENYL-TEICHOIC ACID--PEPTIDOGLYCAN TEICHOIC ACID TRANSFERASE TAGU"/>
    <property type="match status" value="1"/>
</dbReference>
<protein>
    <submittedName>
        <fullName evidence="5">Transcriptional regulator</fullName>
    </submittedName>
</protein>
<comment type="similarity">
    <text evidence="1">Belongs to the LytR/CpsA/Psr (LCP) family.</text>
</comment>
<keyword evidence="3" id="KW-0472">Membrane</keyword>
<keyword evidence="6" id="KW-1185">Reference proteome</keyword>
<evidence type="ECO:0000256" key="1">
    <source>
        <dbReference type="ARBA" id="ARBA00006068"/>
    </source>
</evidence>
<dbReference type="AlphaFoldDB" id="A0A0R1W0V8"/>
<evidence type="ECO:0000313" key="6">
    <source>
        <dbReference type="Proteomes" id="UP000051315"/>
    </source>
</evidence>
<dbReference type="NCBIfam" id="TIGR00350">
    <property type="entry name" value="lytR_cpsA_psr"/>
    <property type="match status" value="1"/>
</dbReference>
<evidence type="ECO:0000256" key="3">
    <source>
        <dbReference type="SAM" id="Phobius"/>
    </source>
</evidence>
<dbReference type="InterPro" id="IPR004474">
    <property type="entry name" value="LytR_CpsA_psr"/>
</dbReference>
<dbReference type="Gene3D" id="3.40.630.190">
    <property type="entry name" value="LCP protein"/>
    <property type="match status" value="1"/>
</dbReference>
<dbReference type="PANTHER" id="PTHR33392">
    <property type="entry name" value="POLYISOPRENYL-TEICHOIC ACID--PEPTIDOGLYCAN TEICHOIC ACID TRANSFERASE TAGU"/>
    <property type="match status" value="1"/>
</dbReference>